<feature type="domain" description="Histidine kinase/HSP90-like ATPase" evidence="1">
    <location>
        <begin position="29"/>
        <end position="138"/>
    </location>
</feature>
<organism evidence="2 3">
    <name type="scientific">candidate division TA06 bacterium DG_78</name>
    <dbReference type="NCBI Taxonomy" id="1703772"/>
    <lineage>
        <taxon>Bacteria</taxon>
        <taxon>Bacteria division TA06</taxon>
    </lineage>
</organism>
<dbReference type="InterPro" id="IPR036890">
    <property type="entry name" value="HATPase_C_sf"/>
</dbReference>
<dbReference type="Gene3D" id="3.30.565.10">
    <property type="entry name" value="Histidine kinase-like ATPase, C-terminal domain"/>
    <property type="match status" value="1"/>
</dbReference>
<dbReference type="Pfam" id="PF13581">
    <property type="entry name" value="HATPase_c_2"/>
    <property type="match status" value="1"/>
</dbReference>
<proteinExistence type="predicted"/>
<accession>A0A0S7YDN7</accession>
<dbReference type="SUPFAM" id="SSF55874">
    <property type="entry name" value="ATPase domain of HSP90 chaperone/DNA topoisomerase II/histidine kinase"/>
    <property type="match status" value="1"/>
</dbReference>
<name>A0A0S7YDN7_UNCT6</name>
<dbReference type="AlphaFoldDB" id="A0A0S7YDN7"/>
<protein>
    <submittedName>
        <fullName evidence="2">Anti-sigma regulatory factor</fullName>
    </submittedName>
</protein>
<dbReference type="InterPro" id="IPR003594">
    <property type="entry name" value="HATPase_dom"/>
</dbReference>
<sequence>MQSKILLQQNFEIKGGDFINAGESSIKIRNILKDIGIDSDIIRRVAIVAYEAEMNVVMYARHGKMHLYVYSNKILLKIEDRGQGIKDIDLAMQPGYSTATEEMREMGFGAGMGLPNIKKNSDVFNINSTIREGTKLEIKINLNNKNG</sequence>
<evidence type="ECO:0000313" key="2">
    <source>
        <dbReference type="EMBL" id="KPJ72575.1"/>
    </source>
</evidence>
<dbReference type="EMBL" id="LJNI01000067">
    <property type="protein sequence ID" value="KPJ72575.1"/>
    <property type="molecule type" value="Genomic_DNA"/>
</dbReference>
<gene>
    <name evidence="2" type="ORF">AMJ52_05880</name>
</gene>
<evidence type="ECO:0000259" key="1">
    <source>
        <dbReference type="Pfam" id="PF13581"/>
    </source>
</evidence>
<reference evidence="2 3" key="1">
    <citation type="journal article" date="2015" name="Microbiome">
        <title>Genomic resolution of linkages in carbon, nitrogen, and sulfur cycling among widespread estuary sediment bacteria.</title>
        <authorList>
            <person name="Baker B.J."/>
            <person name="Lazar C.S."/>
            <person name="Teske A.P."/>
            <person name="Dick G.J."/>
        </authorList>
    </citation>
    <scope>NUCLEOTIDE SEQUENCE [LARGE SCALE GENOMIC DNA]</scope>
    <source>
        <strain evidence="2">DG_78</strain>
    </source>
</reference>
<evidence type="ECO:0000313" key="3">
    <source>
        <dbReference type="Proteomes" id="UP000051012"/>
    </source>
</evidence>
<comment type="caution">
    <text evidence="2">The sequence shown here is derived from an EMBL/GenBank/DDBJ whole genome shotgun (WGS) entry which is preliminary data.</text>
</comment>
<dbReference type="Proteomes" id="UP000051012">
    <property type="component" value="Unassembled WGS sequence"/>
</dbReference>